<reference evidence="3 4" key="1">
    <citation type="submission" date="2015-09" db="EMBL/GenBank/DDBJ databases">
        <authorList>
            <consortium name="Pathogen Informatics"/>
        </authorList>
    </citation>
    <scope>NUCLEOTIDE SEQUENCE [LARGE SCALE GENOMIC DNA]</scope>
    <source>
        <strain evidence="3 4">2789STDY5834884</strain>
    </source>
</reference>
<dbReference type="GO" id="GO:0022904">
    <property type="term" value="P:respiratory electron transport chain"/>
    <property type="evidence" value="ECO:0007669"/>
    <property type="project" value="InterPro"/>
</dbReference>
<feature type="transmembrane region" description="Helical" evidence="1">
    <location>
        <begin position="193"/>
        <end position="214"/>
    </location>
</feature>
<keyword evidence="1" id="KW-1133">Transmembrane helix</keyword>
<gene>
    <name evidence="3" type="ORF">ERS852497_01097</name>
</gene>
<name>A0A174IQ86_9FIRM</name>
<dbReference type="Pfam" id="PF14358">
    <property type="entry name" value="DUF4405"/>
    <property type="match status" value="1"/>
</dbReference>
<keyword evidence="1" id="KW-0812">Transmembrane</keyword>
<feature type="transmembrane region" description="Helical" evidence="1">
    <location>
        <begin position="72"/>
        <end position="92"/>
    </location>
</feature>
<feature type="transmembrane region" description="Helical" evidence="1">
    <location>
        <begin position="112"/>
        <end position="140"/>
    </location>
</feature>
<evidence type="ECO:0000256" key="1">
    <source>
        <dbReference type="SAM" id="Phobius"/>
    </source>
</evidence>
<dbReference type="GO" id="GO:0016020">
    <property type="term" value="C:membrane"/>
    <property type="evidence" value="ECO:0007669"/>
    <property type="project" value="InterPro"/>
</dbReference>
<dbReference type="RefSeq" id="WP_055273215.1">
    <property type="nucleotide sequence ID" value="NZ_CZAJ01000008.1"/>
</dbReference>
<organism evidence="3 4">
    <name type="scientific">Agathobacter rectalis</name>
    <dbReference type="NCBI Taxonomy" id="39491"/>
    <lineage>
        <taxon>Bacteria</taxon>
        <taxon>Bacillati</taxon>
        <taxon>Bacillota</taxon>
        <taxon>Clostridia</taxon>
        <taxon>Lachnospirales</taxon>
        <taxon>Lachnospiraceae</taxon>
        <taxon>Agathobacter</taxon>
    </lineage>
</organism>
<accession>A0A174IQ86</accession>
<dbReference type="EMBL" id="CZAJ01000008">
    <property type="protein sequence ID" value="CUO87159.1"/>
    <property type="molecule type" value="Genomic_DNA"/>
</dbReference>
<dbReference type="InterPro" id="IPR016174">
    <property type="entry name" value="Di-haem_cyt_TM"/>
</dbReference>
<evidence type="ECO:0000313" key="3">
    <source>
        <dbReference type="EMBL" id="CUO87159.1"/>
    </source>
</evidence>
<feature type="transmembrane region" description="Helical" evidence="1">
    <location>
        <begin position="152"/>
        <end position="170"/>
    </location>
</feature>
<evidence type="ECO:0000313" key="4">
    <source>
        <dbReference type="Proteomes" id="UP000095602"/>
    </source>
</evidence>
<dbReference type="AlphaFoldDB" id="A0A174IQ86"/>
<feature type="transmembrane region" description="Helical" evidence="1">
    <location>
        <begin position="33"/>
        <end position="51"/>
    </location>
</feature>
<dbReference type="InterPro" id="IPR025517">
    <property type="entry name" value="DUF4405"/>
</dbReference>
<protein>
    <recommendedName>
        <fullName evidence="2">Flavinylation-associated cytochrome domain-containing protein</fullName>
    </recommendedName>
</protein>
<feature type="domain" description="Flavinylation-associated cytochrome" evidence="2">
    <location>
        <begin position="75"/>
        <end position="132"/>
    </location>
</feature>
<dbReference type="Proteomes" id="UP000095602">
    <property type="component" value="Unassembled WGS sequence"/>
</dbReference>
<proteinExistence type="predicted"/>
<sequence length="224" mass="25857">MKNKKLTVKIMIDIGMTACLLLLMPYSLLGETLHEWIGMAMFVLFIAHHILNRKWLATVAKGKYTLFRGVQTALAMIMFILMIGSMISGILLSDHIFGMVRIEGSYMMARQVHMFCAYWGLIIMSLHLGMHWNMAVIMVGRIFKQPSAVRKWIARAIAVILAVYGVYAFIKRQIGDYLLMKMHFVFYDYTESVLFFMADYLAVMILIAFIGYYAGLLMKKYKTR</sequence>
<evidence type="ECO:0000259" key="2">
    <source>
        <dbReference type="Pfam" id="PF14358"/>
    </source>
</evidence>
<keyword evidence="1" id="KW-0472">Membrane</keyword>
<feature type="transmembrane region" description="Helical" evidence="1">
    <location>
        <begin position="7"/>
        <end position="27"/>
    </location>
</feature>
<dbReference type="SUPFAM" id="SSF81342">
    <property type="entry name" value="Transmembrane di-heme cytochromes"/>
    <property type="match status" value="1"/>
</dbReference>